<dbReference type="SUPFAM" id="SSF117281">
    <property type="entry name" value="Kelch motif"/>
    <property type="match status" value="1"/>
</dbReference>
<sequence>MAADVRRSSGVTWTQLMADGISTAAAAPGATTVTTAAGDATTAAVGPSKRAGHAMTLLRPTESMLLYGGSNGDVFLEDFYVLEPDHYATVSGMQYSTASSNSSSAAIEDDAGALDRSVSASQDEDASQQHPPVASSQADAVTGNETLCEALPSLQWKKLIVTYAPAHFSPHFSTENTYSSENHMSIMVSEDSSRGSEPELPYIGVGRDYHTMHYVPTSSDEEREKGMRVLVVGNMLVGTHEGTTVFETEEFRIDEVRIRQPMLEAQWVTRRFTSMWKPRARVAHSSVLVGDHIYCFGGRNTATTVFYNDMFYFDVRLNQWKKPVSMGNPPPPRAYANMAASRSRGQIFVYGGFDGRRQYGGMHMYDIPLGRWDNIVVHGEKPRPRMNHSLTYVAPDHLILFGGRDQVSRQNEVALFNIGTKTWKRLSRGTSPATTSSASVQSESVQDASITQDNLAEPAGRTAHSALVYRPRYKSQGAKQATIDERILIFGGYAGSRRWLNDLQLLTIPSTVLKQTRSLPALDRTASPEAIFVAE</sequence>
<evidence type="ECO:0000256" key="2">
    <source>
        <dbReference type="ARBA" id="ARBA00022737"/>
    </source>
</evidence>
<accession>K3WIN2</accession>
<dbReference type="VEuPathDB" id="FungiDB:PYU1_G004813"/>
<evidence type="ECO:0000256" key="1">
    <source>
        <dbReference type="ARBA" id="ARBA00022441"/>
    </source>
</evidence>
<evidence type="ECO:0000313" key="4">
    <source>
        <dbReference type="EnsemblProtists" id="PYU1_T004824"/>
    </source>
</evidence>
<dbReference type="InterPro" id="IPR015915">
    <property type="entry name" value="Kelch-typ_b-propeller"/>
</dbReference>
<dbReference type="AlphaFoldDB" id="K3WIN2"/>
<keyword evidence="2" id="KW-0677">Repeat</keyword>
<feature type="region of interest" description="Disordered" evidence="3">
    <location>
        <begin position="101"/>
        <end position="140"/>
    </location>
</feature>
<dbReference type="eggNOG" id="KOG0379">
    <property type="taxonomic scope" value="Eukaryota"/>
</dbReference>
<proteinExistence type="predicted"/>
<name>K3WIN2_GLOUD</name>
<reference evidence="4" key="3">
    <citation type="submission" date="2015-02" db="UniProtKB">
        <authorList>
            <consortium name="EnsemblProtists"/>
        </authorList>
    </citation>
    <scope>IDENTIFICATION</scope>
    <source>
        <strain evidence="4">DAOM BR144</strain>
    </source>
</reference>
<evidence type="ECO:0000256" key="3">
    <source>
        <dbReference type="SAM" id="MobiDB-lite"/>
    </source>
</evidence>
<dbReference type="Pfam" id="PF24681">
    <property type="entry name" value="Kelch_KLHDC2_KLHL20_DRC7"/>
    <property type="match status" value="1"/>
</dbReference>
<reference evidence="5" key="2">
    <citation type="submission" date="2010-04" db="EMBL/GenBank/DDBJ databases">
        <authorList>
            <person name="Buell R."/>
            <person name="Hamilton J."/>
            <person name="Hostetler J."/>
        </authorList>
    </citation>
    <scope>NUCLEOTIDE SEQUENCE [LARGE SCALE GENOMIC DNA]</scope>
    <source>
        <strain evidence="5">DAOM:BR144</strain>
    </source>
</reference>
<dbReference type="STRING" id="431595.K3WIN2"/>
<dbReference type="HOGENOM" id="CLU_509522_0_0_1"/>
<dbReference type="Gene3D" id="2.120.10.80">
    <property type="entry name" value="Kelch-type beta propeller"/>
    <property type="match status" value="2"/>
</dbReference>
<keyword evidence="5" id="KW-1185">Reference proteome</keyword>
<dbReference type="EnsemblProtists" id="PYU1_T004824">
    <property type="protein sequence ID" value="PYU1_T004824"/>
    <property type="gene ID" value="PYU1_G004813"/>
</dbReference>
<dbReference type="EMBL" id="GL376564">
    <property type="status" value="NOT_ANNOTATED_CDS"/>
    <property type="molecule type" value="Genomic_DNA"/>
</dbReference>
<dbReference type="Proteomes" id="UP000019132">
    <property type="component" value="Unassembled WGS sequence"/>
</dbReference>
<dbReference type="PANTHER" id="PTHR46093">
    <property type="entry name" value="ACYL-COA-BINDING DOMAIN-CONTAINING PROTEIN 5"/>
    <property type="match status" value="1"/>
</dbReference>
<keyword evidence="1" id="KW-0880">Kelch repeat</keyword>
<evidence type="ECO:0000313" key="5">
    <source>
        <dbReference type="Proteomes" id="UP000019132"/>
    </source>
</evidence>
<feature type="region of interest" description="Disordered" evidence="3">
    <location>
        <begin position="426"/>
        <end position="449"/>
    </location>
</feature>
<protein>
    <submittedName>
        <fullName evidence="4">Uncharacterized protein</fullName>
    </submittedName>
</protein>
<dbReference type="InParanoid" id="K3WIN2"/>
<dbReference type="PANTHER" id="PTHR46093:SF18">
    <property type="entry name" value="FIBRONECTIN TYPE-III DOMAIN-CONTAINING PROTEIN"/>
    <property type="match status" value="1"/>
</dbReference>
<feature type="compositionally biased region" description="Polar residues" evidence="3">
    <location>
        <begin position="128"/>
        <end position="140"/>
    </location>
</feature>
<reference evidence="5" key="1">
    <citation type="journal article" date="2010" name="Genome Biol.">
        <title>Genome sequence of the necrotrophic plant pathogen Pythium ultimum reveals original pathogenicity mechanisms and effector repertoire.</title>
        <authorList>
            <person name="Levesque C.A."/>
            <person name="Brouwer H."/>
            <person name="Cano L."/>
            <person name="Hamilton J.P."/>
            <person name="Holt C."/>
            <person name="Huitema E."/>
            <person name="Raffaele S."/>
            <person name="Robideau G.P."/>
            <person name="Thines M."/>
            <person name="Win J."/>
            <person name="Zerillo M.M."/>
            <person name="Beakes G.W."/>
            <person name="Boore J.L."/>
            <person name="Busam D."/>
            <person name="Dumas B."/>
            <person name="Ferriera S."/>
            <person name="Fuerstenberg S.I."/>
            <person name="Gachon C.M."/>
            <person name="Gaulin E."/>
            <person name="Govers F."/>
            <person name="Grenville-Briggs L."/>
            <person name="Horner N."/>
            <person name="Hostetler J."/>
            <person name="Jiang R.H."/>
            <person name="Johnson J."/>
            <person name="Krajaejun T."/>
            <person name="Lin H."/>
            <person name="Meijer H.J."/>
            <person name="Moore B."/>
            <person name="Morris P."/>
            <person name="Phuntmart V."/>
            <person name="Puiu D."/>
            <person name="Shetty J."/>
            <person name="Stajich J.E."/>
            <person name="Tripathy S."/>
            <person name="Wawra S."/>
            <person name="van West P."/>
            <person name="Whitty B.R."/>
            <person name="Coutinho P.M."/>
            <person name="Henrissat B."/>
            <person name="Martin F."/>
            <person name="Thomas P.D."/>
            <person name="Tyler B.M."/>
            <person name="De Vries R.P."/>
            <person name="Kamoun S."/>
            <person name="Yandell M."/>
            <person name="Tisserat N."/>
            <person name="Buell C.R."/>
        </authorList>
    </citation>
    <scope>NUCLEOTIDE SEQUENCE</scope>
    <source>
        <strain evidence="5">DAOM:BR144</strain>
    </source>
</reference>
<feature type="compositionally biased region" description="Polar residues" evidence="3">
    <location>
        <begin position="428"/>
        <end position="449"/>
    </location>
</feature>
<organism evidence="4 5">
    <name type="scientific">Globisporangium ultimum (strain ATCC 200006 / CBS 805.95 / DAOM BR144)</name>
    <name type="common">Pythium ultimum</name>
    <dbReference type="NCBI Taxonomy" id="431595"/>
    <lineage>
        <taxon>Eukaryota</taxon>
        <taxon>Sar</taxon>
        <taxon>Stramenopiles</taxon>
        <taxon>Oomycota</taxon>
        <taxon>Peronosporomycetes</taxon>
        <taxon>Pythiales</taxon>
        <taxon>Pythiaceae</taxon>
        <taxon>Globisporangium</taxon>
    </lineage>
</organism>